<evidence type="ECO:0000313" key="8">
    <source>
        <dbReference type="EMBL" id="CAJ1954760.1"/>
    </source>
</evidence>
<evidence type="ECO:0000259" key="7">
    <source>
        <dbReference type="PROSITE" id="PS50059"/>
    </source>
</evidence>
<gene>
    <name evidence="8" type="ORF">CYCCA115_LOCUS15352</name>
</gene>
<dbReference type="InterPro" id="IPR046357">
    <property type="entry name" value="PPIase_dom_sf"/>
</dbReference>
<dbReference type="Gene3D" id="3.10.50.40">
    <property type="match status" value="1"/>
</dbReference>
<dbReference type="Proteomes" id="UP001295423">
    <property type="component" value="Unassembled WGS sequence"/>
</dbReference>
<evidence type="ECO:0000313" key="9">
    <source>
        <dbReference type="Proteomes" id="UP001295423"/>
    </source>
</evidence>
<dbReference type="PANTHER" id="PTHR45779">
    <property type="entry name" value="PEPTIDYLPROLYL ISOMERASE"/>
    <property type="match status" value="1"/>
</dbReference>
<dbReference type="GO" id="GO:0005783">
    <property type="term" value="C:endoplasmic reticulum"/>
    <property type="evidence" value="ECO:0007669"/>
    <property type="project" value="TreeGrafter"/>
</dbReference>
<dbReference type="PANTHER" id="PTHR45779:SF7">
    <property type="entry name" value="PEPTIDYLPROLYL ISOMERASE"/>
    <property type="match status" value="1"/>
</dbReference>
<feature type="signal peptide" evidence="6">
    <location>
        <begin position="1"/>
        <end position="26"/>
    </location>
</feature>
<dbReference type="AlphaFoldDB" id="A0AAD2PVD6"/>
<dbReference type="InterPro" id="IPR001179">
    <property type="entry name" value="PPIase_FKBP_dom"/>
</dbReference>
<sequence>MAPLSCRQTGLSCMLLLCAHVSIVASLALIPSGSPIHGPVEKMTTMMIRKDPSTAQETRRRWLSNGLSFLGTSCIVPLIVFPNVVNAAATVKDPLPESIATVVLVSPSSRLGVQLMDVDIGNKVVAAVKSTEPEGMGATNGLQEGMIAIGSKETSKDIVQQIKYGPYPVVLQFYNLAREMEAPSAAEGLKRFQEKQKEASVPVNDRKEASVSFSGAGLGTKTIRKGTDCELKVRRGDTVKIRYEARVASPGGPIYDSTQDRGGPVTFTLGNGKALNGVEIGMGGMCTGEVRDLDIPSGLGYGRFGSEYYDIPGDVRLWWRVELLQLEPGDMKFR</sequence>
<evidence type="ECO:0000256" key="5">
    <source>
        <dbReference type="PROSITE-ProRule" id="PRU00277"/>
    </source>
</evidence>
<dbReference type="SUPFAM" id="SSF54534">
    <property type="entry name" value="FKBP-like"/>
    <property type="match status" value="1"/>
</dbReference>
<reference evidence="8" key="1">
    <citation type="submission" date="2023-08" db="EMBL/GenBank/DDBJ databases">
        <authorList>
            <person name="Audoor S."/>
            <person name="Bilcke G."/>
        </authorList>
    </citation>
    <scope>NUCLEOTIDE SEQUENCE</scope>
</reference>
<feature type="domain" description="PPIase FKBP-type" evidence="7">
    <location>
        <begin position="236"/>
        <end position="327"/>
    </location>
</feature>
<evidence type="ECO:0000256" key="3">
    <source>
        <dbReference type="ARBA" id="ARBA00023110"/>
    </source>
</evidence>
<feature type="chain" id="PRO_5041957855" description="peptidylprolyl isomerase" evidence="6">
    <location>
        <begin position="27"/>
        <end position="334"/>
    </location>
</feature>
<proteinExistence type="predicted"/>
<keyword evidence="4 5" id="KW-0413">Isomerase</keyword>
<organism evidence="8 9">
    <name type="scientific">Cylindrotheca closterium</name>
    <dbReference type="NCBI Taxonomy" id="2856"/>
    <lineage>
        <taxon>Eukaryota</taxon>
        <taxon>Sar</taxon>
        <taxon>Stramenopiles</taxon>
        <taxon>Ochrophyta</taxon>
        <taxon>Bacillariophyta</taxon>
        <taxon>Bacillariophyceae</taxon>
        <taxon>Bacillariophycidae</taxon>
        <taxon>Bacillariales</taxon>
        <taxon>Bacillariaceae</taxon>
        <taxon>Cylindrotheca</taxon>
    </lineage>
</organism>
<keyword evidence="3 5" id="KW-0697">Rotamase</keyword>
<dbReference type="EMBL" id="CAKOGP040001869">
    <property type="protein sequence ID" value="CAJ1954760.1"/>
    <property type="molecule type" value="Genomic_DNA"/>
</dbReference>
<dbReference type="Pfam" id="PF00254">
    <property type="entry name" value="FKBP_C"/>
    <property type="match status" value="1"/>
</dbReference>
<name>A0AAD2PVD6_9STRA</name>
<evidence type="ECO:0000256" key="6">
    <source>
        <dbReference type="SAM" id="SignalP"/>
    </source>
</evidence>
<evidence type="ECO:0000256" key="1">
    <source>
        <dbReference type="ARBA" id="ARBA00000971"/>
    </source>
</evidence>
<dbReference type="PROSITE" id="PS50059">
    <property type="entry name" value="FKBP_PPIASE"/>
    <property type="match status" value="1"/>
</dbReference>
<comment type="caution">
    <text evidence="8">The sequence shown here is derived from an EMBL/GenBank/DDBJ whole genome shotgun (WGS) entry which is preliminary data.</text>
</comment>
<evidence type="ECO:0000256" key="4">
    <source>
        <dbReference type="ARBA" id="ARBA00023235"/>
    </source>
</evidence>
<dbReference type="EC" id="5.2.1.8" evidence="2 5"/>
<dbReference type="InterPro" id="IPR044609">
    <property type="entry name" value="FKBP2/11"/>
</dbReference>
<accession>A0AAD2PVD6</accession>
<protein>
    <recommendedName>
        <fullName evidence="2 5">peptidylprolyl isomerase</fullName>
        <ecNumber evidence="2 5">5.2.1.8</ecNumber>
    </recommendedName>
</protein>
<dbReference type="GO" id="GO:0003755">
    <property type="term" value="F:peptidyl-prolyl cis-trans isomerase activity"/>
    <property type="evidence" value="ECO:0007669"/>
    <property type="project" value="UniProtKB-KW"/>
</dbReference>
<keyword evidence="9" id="KW-1185">Reference proteome</keyword>
<evidence type="ECO:0000256" key="2">
    <source>
        <dbReference type="ARBA" id="ARBA00013194"/>
    </source>
</evidence>
<comment type="catalytic activity">
    <reaction evidence="1 5">
        <text>[protein]-peptidylproline (omega=180) = [protein]-peptidylproline (omega=0)</text>
        <dbReference type="Rhea" id="RHEA:16237"/>
        <dbReference type="Rhea" id="RHEA-COMP:10747"/>
        <dbReference type="Rhea" id="RHEA-COMP:10748"/>
        <dbReference type="ChEBI" id="CHEBI:83833"/>
        <dbReference type="ChEBI" id="CHEBI:83834"/>
        <dbReference type="EC" id="5.2.1.8"/>
    </reaction>
</comment>
<keyword evidence="6" id="KW-0732">Signal</keyword>